<sequence length="817" mass="91843">MIFVKAIIMAGGEGTRLRPLTCNIPKPMMPIMGKPIMEYALELLKNVGIEDIGATLQYLPDEIINYFGDGRDFGVNISYFIEETPLGTAGSVKNAEAFLNDTFIVISGDALTDIDLSRAIAFHKRKGAVATLVLKEESVPLEFGVVVTDDKGKVTGFLEKPGWGEVFSDKINTGIYILEPEIFKYYEKNKKFDFSGNLFPLLLKEKVPVFGYVAEGYWCDIGNIDQYMKCHFDILKGLANININAEKYGEDIWMGEECEISPQANILKPVYIGRGSKIYKNAQIGPYTVLGENNIISHEATIKRSILFNNCYIGDKAQIRGAVLCKKVQIESQCSVFEEAALGNDTIIKDKAIIKPGVKIWPNKIIESGTLVNSNIIWKEKALKSIFGKNGIGGEINVDITPEFVSKLGSAYGSILKADSRVAIACSDNGAAQMFKYSLATGLLSMGMEVMDLKKMPMAFIRQSILFFGAQAGIYVCVSRNAPEKVTIIFMDKNGLNIDRAMERKIESSFIREDFRRVRSDKFKHMEHIYNCLEYYERQLINGLSLENIKIQKYRAVLSIEDPMIFEVISEILKELKVEVKLYDKFGDTEGLAQKVVEDSASLGIEIDEECKRPVIIDEKGSIIKDNLYDALNALVMLKTHDIRTLVVPVTASSTMEKLAKICGCKFIRTKTAHKFILETYLKNSPYLSERDMVSAYLMTLDAVSVCAMVINFMANCNRTLSQITSTIPQYYTFKKEIKCPWNMKGKLMRNLIEENISKSIDLIEGVKLNFEDGWALVLPDADEPLCKIYTECSDYKKLNKLTEDILTKITTITKEY</sequence>
<dbReference type="CDD" id="cd05805">
    <property type="entry name" value="MPG1_transferase"/>
    <property type="match status" value="1"/>
</dbReference>
<feature type="domain" description="Alpha-D-phosphohexomutase alpha/beta/alpha" evidence="4">
    <location>
        <begin position="385"/>
        <end position="516"/>
    </location>
</feature>
<organism evidence="6 7">
    <name type="scientific">Clostridium kluyveri (strain NBRC 12016)</name>
    <dbReference type="NCBI Taxonomy" id="583346"/>
    <lineage>
        <taxon>Bacteria</taxon>
        <taxon>Bacillati</taxon>
        <taxon>Bacillota</taxon>
        <taxon>Clostridia</taxon>
        <taxon>Eubacteriales</taxon>
        <taxon>Clostridiaceae</taxon>
        <taxon>Clostridium</taxon>
    </lineage>
</organism>
<comment type="similarity">
    <text evidence="1">Belongs to the transferase hexapeptide repeat family.</text>
</comment>
<dbReference type="CDD" id="cd04181">
    <property type="entry name" value="NTP_transferase"/>
    <property type="match status" value="1"/>
</dbReference>
<dbReference type="InterPro" id="IPR011004">
    <property type="entry name" value="Trimer_LpxA-like_sf"/>
</dbReference>
<dbReference type="SUPFAM" id="SSF53738">
    <property type="entry name" value="Phosphoglucomutase, first 3 domains"/>
    <property type="match status" value="2"/>
</dbReference>
<evidence type="ECO:0000259" key="4">
    <source>
        <dbReference type="Pfam" id="PF02878"/>
    </source>
</evidence>
<accession>B9E0C5</accession>
<dbReference type="InterPro" id="IPR036900">
    <property type="entry name" value="A-D-PHexomutase_C_sf"/>
</dbReference>
<dbReference type="Gene3D" id="2.160.10.10">
    <property type="entry name" value="Hexapeptide repeat proteins"/>
    <property type="match status" value="1"/>
</dbReference>
<dbReference type="InterPro" id="IPR005844">
    <property type="entry name" value="A-D-PHexomutase_a/b/a-I"/>
</dbReference>
<dbReference type="InterPro" id="IPR056729">
    <property type="entry name" value="GMPPB_C"/>
</dbReference>
<proteinExistence type="inferred from homology"/>
<feature type="domain" description="Nucleotidyl transferase" evidence="3">
    <location>
        <begin position="5"/>
        <end position="235"/>
    </location>
</feature>
<evidence type="ECO:0000256" key="2">
    <source>
        <dbReference type="ARBA" id="ARBA00010231"/>
    </source>
</evidence>
<dbReference type="SUPFAM" id="SSF53448">
    <property type="entry name" value="Nucleotide-diphospho-sugar transferases"/>
    <property type="match status" value="1"/>
</dbReference>
<evidence type="ECO:0000313" key="7">
    <source>
        <dbReference type="Proteomes" id="UP000007969"/>
    </source>
</evidence>
<dbReference type="Gene3D" id="3.90.550.10">
    <property type="entry name" value="Spore Coat Polysaccharide Biosynthesis Protein SpsA, Chain A"/>
    <property type="match status" value="1"/>
</dbReference>
<gene>
    <name evidence="6" type="ordered locus">CKR_0899</name>
</gene>
<dbReference type="GO" id="GO:0016868">
    <property type="term" value="F:intramolecular phosphotransferase activity"/>
    <property type="evidence" value="ECO:0007669"/>
    <property type="project" value="InterPro"/>
</dbReference>
<name>B9E0C5_CLOK1</name>
<dbReference type="SUPFAM" id="SSF51161">
    <property type="entry name" value="Trimeric LpxA-like enzymes"/>
    <property type="match status" value="1"/>
</dbReference>
<evidence type="ECO:0000313" key="6">
    <source>
        <dbReference type="EMBL" id="BAH05950.1"/>
    </source>
</evidence>
<evidence type="ECO:0000259" key="5">
    <source>
        <dbReference type="Pfam" id="PF25087"/>
    </source>
</evidence>
<dbReference type="Proteomes" id="UP000007969">
    <property type="component" value="Chromosome"/>
</dbReference>
<dbReference type="InterPro" id="IPR005835">
    <property type="entry name" value="NTP_transferase_dom"/>
</dbReference>
<dbReference type="Pfam" id="PF02878">
    <property type="entry name" value="PGM_PMM_I"/>
    <property type="match status" value="1"/>
</dbReference>
<dbReference type="Pfam" id="PF25087">
    <property type="entry name" value="GMPPB_C"/>
    <property type="match status" value="1"/>
</dbReference>
<protein>
    <recommendedName>
        <fullName evidence="8">Nucleotidyltransferase</fullName>
    </recommendedName>
</protein>
<dbReference type="InterPro" id="IPR050486">
    <property type="entry name" value="Mannose-1P_guanyltransferase"/>
</dbReference>
<dbReference type="AlphaFoldDB" id="B9E0C5"/>
<dbReference type="Gene3D" id="3.40.120.10">
    <property type="entry name" value="Alpha-D-Glucose-1,6-Bisphosphate, subunit A, domain 3"/>
    <property type="match status" value="2"/>
</dbReference>
<dbReference type="SUPFAM" id="SSF55957">
    <property type="entry name" value="Phosphoglucomutase, C-terminal domain"/>
    <property type="match status" value="1"/>
</dbReference>
<dbReference type="HOGENOM" id="CLU_017652_1_0_9"/>
<dbReference type="KEGG" id="ckr:CKR_0899"/>
<dbReference type="InterPro" id="IPR016055">
    <property type="entry name" value="A-D-PHexomutase_a/b/a-I/II/III"/>
</dbReference>
<feature type="domain" description="Mannose-1-phosphate guanyltransferase C-terminal" evidence="5">
    <location>
        <begin position="267"/>
        <end position="370"/>
    </location>
</feature>
<evidence type="ECO:0008006" key="8">
    <source>
        <dbReference type="Google" id="ProtNLM"/>
    </source>
</evidence>
<dbReference type="Gene3D" id="3.30.310.50">
    <property type="entry name" value="Alpha-D-phosphohexomutase, C-terminal domain"/>
    <property type="match status" value="1"/>
</dbReference>
<dbReference type="EMBL" id="AP009049">
    <property type="protein sequence ID" value="BAH05950.1"/>
    <property type="molecule type" value="Genomic_DNA"/>
</dbReference>
<evidence type="ECO:0000259" key="3">
    <source>
        <dbReference type="Pfam" id="PF00483"/>
    </source>
</evidence>
<comment type="similarity">
    <text evidence="2">Belongs to the phosphohexose mutase family.</text>
</comment>
<evidence type="ECO:0000256" key="1">
    <source>
        <dbReference type="ARBA" id="ARBA00007274"/>
    </source>
</evidence>
<reference evidence="7" key="1">
    <citation type="submission" date="2005-09" db="EMBL/GenBank/DDBJ databases">
        <title>Complete genome sequence of Clostridium kluyveri and comparative genomics of Clostridia species.</title>
        <authorList>
            <person name="Inui M."/>
            <person name="Nonaka H."/>
            <person name="Shinoda Y."/>
            <person name="Ikenaga Y."/>
            <person name="Abe M."/>
            <person name="Naito K."/>
            <person name="Vertes A.A."/>
            <person name="Yukawa H."/>
        </authorList>
    </citation>
    <scope>NUCLEOTIDE SEQUENCE [LARGE SCALE GENOMIC DNA]</scope>
    <source>
        <strain evidence="7">NBRC 12016</strain>
    </source>
</reference>
<dbReference type="GO" id="GO:0005975">
    <property type="term" value="P:carbohydrate metabolic process"/>
    <property type="evidence" value="ECO:0007669"/>
    <property type="project" value="InterPro"/>
</dbReference>
<dbReference type="Pfam" id="PF00483">
    <property type="entry name" value="NTP_transferase"/>
    <property type="match status" value="1"/>
</dbReference>
<dbReference type="InterPro" id="IPR029044">
    <property type="entry name" value="Nucleotide-diphossugar_trans"/>
</dbReference>
<dbReference type="PANTHER" id="PTHR22572">
    <property type="entry name" value="SUGAR-1-PHOSPHATE GUANYL TRANSFERASE"/>
    <property type="match status" value="1"/>
</dbReference>